<protein>
    <submittedName>
        <fullName evidence="1">tRNA synthetases class II-domain-containing protein</fullName>
    </submittedName>
</protein>
<dbReference type="Proteomes" id="UP001433508">
    <property type="component" value="Unassembled WGS sequence"/>
</dbReference>
<keyword evidence="2" id="KW-1185">Reference proteome</keyword>
<reference evidence="2" key="1">
    <citation type="journal article" date="2024" name="Front. Bioeng. Biotechnol.">
        <title>Genome-scale model development and genomic sequencing of the oleaginous clade Lipomyces.</title>
        <authorList>
            <person name="Czajka J.J."/>
            <person name="Han Y."/>
            <person name="Kim J."/>
            <person name="Mondo S.J."/>
            <person name="Hofstad B.A."/>
            <person name="Robles A."/>
            <person name="Haridas S."/>
            <person name="Riley R."/>
            <person name="LaButti K."/>
            <person name="Pangilinan J."/>
            <person name="Andreopoulos W."/>
            <person name="Lipzen A."/>
            <person name="Yan J."/>
            <person name="Wang M."/>
            <person name="Ng V."/>
            <person name="Grigoriev I.V."/>
            <person name="Spatafora J.W."/>
            <person name="Magnuson J.K."/>
            <person name="Baker S.E."/>
            <person name="Pomraning K.R."/>
        </authorList>
    </citation>
    <scope>NUCLEOTIDE SEQUENCE [LARGE SCALE GENOMIC DNA]</scope>
    <source>
        <strain evidence="2">CBS 7786</strain>
    </source>
</reference>
<dbReference type="EMBL" id="MU971344">
    <property type="protein sequence ID" value="KAK9239772.1"/>
    <property type="molecule type" value="Genomic_DNA"/>
</dbReference>
<comment type="caution">
    <text evidence="1">The sequence shown here is derived from an EMBL/GenBank/DDBJ whole genome shotgun (WGS) entry which is preliminary data.</text>
</comment>
<evidence type="ECO:0000313" key="1">
    <source>
        <dbReference type="EMBL" id="KAK9239772.1"/>
    </source>
</evidence>
<organism evidence="1 2">
    <name type="scientific">Lipomyces kononenkoae</name>
    <name type="common">Yeast</name>
    <dbReference type="NCBI Taxonomy" id="34357"/>
    <lineage>
        <taxon>Eukaryota</taxon>
        <taxon>Fungi</taxon>
        <taxon>Dikarya</taxon>
        <taxon>Ascomycota</taxon>
        <taxon>Saccharomycotina</taxon>
        <taxon>Lipomycetes</taxon>
        <taxon>Lipomycetales</taxon>
        <taxon>Lipomycetaceae</taxon>
        <taxon>Lipomyces</taxon>
    </lineage>
</organism>
<keyword evidence="1" id="KW-0436">Ligase</keyword>
<accession>A0ACC3T742</accession>
<proteinExistence type="predicted"/>
<name>A0ACC3T742_LIPKO</name>
<gene>
    <name evidence="1" type="ORF">V1525DRAFT_372208</name>
</gene>
<evidence type="ECO:0000313" key="2">
    <source>
        <dbReference type="Proteomes" id="UP001433508"/>
    </source>
</evidence>
<keyword evidence="1" id="KW-0030">Aminoacyl-tRNA synthetase</keyword>
<sequence length="700" mass="80078">MHLHQGLRHILKRRLILFRFCEYGRSYSHNSIEGVSRLARRDEIVKFTERFDFPKATHTIWQLYREASFQMQLREGATPKVVLHGWIDSPPRKVSRTRAFANLRDVQFLYRTVEQVEKQKHEASDEEVATIQLFEDLTERSSDIDNPSVTLLRRMKQETCVCVEGYVCKSKGNISWRLEVVVDRITVLNSAEDLVSQMRGAKDWDPKYRYLQLRSFRLQRALAMRSRVAGLIRNTLEGHRFTEVETPLLFRSTPEGAREFLVPSRTEPGKMYALPQSPQQYKQLLMASGVHRYYQFAKCFRDEDLRKDRQPEFTQVDLEMAFAKASDVQDIVEAILVQVWKEIKGIELQQPLKRLRYMEAMSRYGIDKPDLRSSMEIHDLSDFATSTTDPDYPVFEILVLRPEDSKFPPAVFAPDGSPSLRTPLCHRIKLSNEGPSKWLSESVAKFDLELVADLETTANQIMQKFDIRDGDVVYSCTRQRVPFENPTPLGRQRLFIMQETMNLSEKLDAALWVVEFPLFTPTATGRVVNGYIEYDYSRLVATHHPFTMPCLESLPAVLDAGEDQSSRIDARTIFGQHYDIVVNGVEVGGGSTRIHDSGLQRLVLSRILHVSGIRPSNLEPGEAEPENPFTHLLNALSMACPPHAGLALGFDRLCAMLNGSDSIREVIAFPKTQTGSDPLVDSPSRVTDEQLGVYHVQLRK</sequence>